<evidence type="ECO:0000256" key="1">
    <source>
        <dbReference type="SAM" id="MobiDB-lite"/>
    </source>
</evidence>
<feature type="compositionally biased region" description="Low complexity" evidence="1">
    <location>
        <begin position="198"/>
        <end position="208"/>
    </location>
</feature>
<feature type="compositionally biased region" description="Basic and acidic residues" evidence="1">
    <location>
        <begin position="161"/>
        <end position="174"/>
    </location>
</feature>
<feature type="compositionally biased region" description="Acidic residues" evidence="1">
    <location>
        <begin position="367"/>
        <end position="380"/>
    </location>
</feature>
<dbReference type="Pfam" id="PF01388">
    <property type="entry name" value="ARID"/>
    <property type="match status" value="1"/>
</dbReference>
<dbReference type="Proteomes" id="UP000001514">
    <property type="component" value="Unassembled WGS sequence"/>
</dbReference>
<dbReference type="AlphaFoldDB" id="D8QXK5"/>
<dbReference type="FunCoup" id="D8QXK5">
    <property type="interactions" value="128"/>
</dbReference>
<dbReference type="SUPFAM" id="SSF46774">
    <property type="entry name" value="ARID-like"/>
    <property type="match status" value="1"/>
</dbReference>
<reference evidence="3 4" key="1">
    <citation type="journal article" date="2011" name="Science">
        <title>The Selaginella genome identifies genetic changes associated with the evolution of vascular plants.</title>
        <authorList>
            <person name="Banks J.A."/>
            <person name="Nishiyama T."/>
            <person name="Hasebe M."/>
            <person name="Bowman J.L."/>
            <person name="Gribskov M."/>
            <person name="dePamphilis C."/>
            <person name="Albert V.A."/>
            <person name="Aono N."/>
            <person name="Aoyama T."/>
            <person name="Ambrose B.A."/>
            <person name="Ashton N.W."/>
            <person name="Axtell M.J."/>
            <person name="Barker E."/>
            <person name="Barker M.S."/>
            <person name="Bennetzen J.L."/>
            <person name="Bonawitz N.D."/>
            <person name="Chapple C."/>
            <person name="Cheng C."/>
            <person name="Correa L.G."/>
            <person name="Dacre M."/>
            <person name="DeBarry J."/>
            <person name="Dreyer I."/>
            <person name="Elias M."/>
            <person name="Engstrom E.M."/>
            <person name="Estelle M."/>
            <person name="Feng L."/>
            <person name="Finet C."/>
            <person name="Floyd S.K."/>
            <person name="Frommer W.B."/>
            <person name="Fujita T."/>
            <person name="Gramzow L."/>
            <person name="Gutensohn M."/>
            <person name="Harholt J."/>
            <person name="Hattori M."/>
            <person name="Heyl A."/>
            <person name="Hirai T."/>
            <person name="Hiwatashi Y."/>
            <person name="Ishikawa M."/>
            <person name="Iwata M."/>
            <person name="Karol K.G."/>
            <person name="Koehler B."/>
            <person name="Kolukisaoglu U."/>
            <person name="Kubo M."/>
            <person name="Kurata T."/>
            <person name="Lalonde S."/>
            <person name="Li K."/>
            <person name="Li Y."/>
            <person name="Litt A."/>
            <person name="Lyons E."/>
            <person name="Manning G."/>
            <person name="Maruyama T."/>
            <person name="Michael T.P."/>
            <person name="Mikami K."/>
            <person name="Miyazaki S."/>
            <person name="Morinaga S."/>
            <person name="Murata T."/>
            <person name="Mueller-Roeber B."/>
            <person name="Nelson D.R."/>
            <person name="Obara M."/>
            <person name="Oguri Y."/>
            <person name="Olmstead R.G."/>
            <person name="Onodera N."/>
            <person name="Petersen B.L."/>
            <person name="Pils B."/>
            <person name="Prigge M."/>
            <person name="Rensing S.A."/>
            <person name="Riano-Pachon D.M."/>
            <person name="Roberts A.W."/>
            <person name="Sato Y."/>
            <person name="Scheller H.V."/>
            <person name="Schulz B."/>
            <person name="Schulz C."/>
            <person name="Shakirov E.V."/>
            <person name="Shibagaki N."/>
            <person name="Shinohara N."/>
            <person name="Shippen D.E."/>
            <person name="Soerensen I."/>
            <person name="Sotooka R."/>
            <person name="Sugimoto N."/>
            <person name="Sugita M."/>
            <person name="Sumikawa N."/>
            <person name="Tanurdzic M."/>
            <person name="Theissen G."/>
            <person name="Ulvskov P."/>
            <person name="Wakazuki S."/>
            <person name="Weng J.K."/>
            <person name="Willats W.W."/>
            <person name="Wipf D."/>
            <person name="Wolf P.G."/>
            <person name="Yang L."/>
            <person name="Zimmer A.D."/>
            <person name="Zhu Q."/>
            <person name="Mitros T."/>
            <person name="Hellsten U."/>
            <person name="Loque D."/>
            <person name="Otillar R."/>
            <person name="Salamov A."/>
            <person name="Schmutz J."/>
            <person name="Shapiro H."/>
            <person name="Lindquist E."/>
            <person name="Lucas S."/>
            <person name="Rokhsar D."/>
            <person name="Grigoriev I.V."/>
        </authorList>
    </citation>
    <scope>NUCLEOTIDE SEQUENCE [LARGE SCALE GENOMIC DNA]</scope>
</reference>
<evidence type="ECO:0000313" key="4">
    <source>
        <dbReference type="Proteomes" id="UP000001514"/>
    </source>
</evidence>
<dbReference type="InterPro" id="IPR036431">
    <property type="entry name" value="ARID_dom_sf"/>
</dbReference>
<dbReference type="Gene3D" id="1.10.150.60">
    <property type="entry name" value="ARID DNA-binding domain"/>
    <property type="match status" value="1"/>
</dbReference>
<dbReference type="PROSITE" id="PS51011">
    <property type="entry name" value="ARID"/>
    <property type="match status" value="1"/>
</dbReference>
<dbReference type="PANTHER" id="PTHR46872">
    <property type="entry name" value="DNA BINDING PROTEIN"/>
    <property type="match status" value="1"/>
</dbReference>
<dbReference type="EMBL" id="GL377568">
    <property type="protein sequence ID" value="EFJ35437.1"/>
    <property type="molecule type" value="Genomic_DNA"/>
</dbReference>
<organism evidence="4">
    <name type="scientific">Selaginella moellendorffii</name>
    <name type="common">Spikemoss</name>
    <dbReference type="NCBI Taxonomy" id="88036"/>
    <lineage>
        <taxon>Eukaryota</taxon>
        <taxon>Viridiplantae</taxon>
        <taxon>Streptophyta</taxon>
        <taxon>Embryophyta</taxon>
        <taxon>Tracheophyta</taxon>
        <taxon>Lycopodiopsida</taxon>
        <taxon>Selaginellales</taxon>
        <taxon>Selaginellaceae</taxon>
        <taxon>Selaginella</taxon>
    </lineage>
</organism>
<dbReference type="PANTHER" id="PTHR46872:SF10">
    <property type="entry name" value="MYB-LIKE DOMAIN-CONTAINING PROTEIN"/>
    <property type="match status" value="1"/>
</dbReference>
<feature type="region of interest" description="Disordered" evidence="1">
    <location>
        <begin position="360"/>
        <end position="380"/>
    </location>
</feature>
<dbReference type="InParanoid" id="D8QXK5"/>
<dbReference type="Gramene" id="EFJ35437">
    <property type="protein sequence ID" value="EFJ35437"/>
    <property type="gene ID" value="SELMODRAFT_404855"/>
</dbReference>
<dbReference type="InterPro" id="IPR001606">
    <property type="entry name" value="ARID_dom"/>
</dbReference>
<proteinExistence type="predicted"/>
<feature type="region of interest" description="Disordered" evidence="1">
    <location>
        <begin position="160"/>
        <end position="209"/>
    </location>
</feature>
<dbReference type="KEGG" id="smo:SELMODRAFT_404855"/>
<dbReference type="HOGENOM" id="CLU_738510_0_0_1"/>
<dbReference type="eggNOG" id="ENOG502QVAG">
    <property type="taxonomic scope" value="Eukaryota"/>
</dbReference>
<dbReference type="CDD" id="cd16100">
    <property type="entry name" value="ARID"/>
    <property type="match status" value="1"/>
</dbReference>
<feature type="domain" description="ARID" evidence="2">
    <location>
        <begin position="1"/>
        <end position="83"/>
    </location>
</feature>
<evidence type="ECO:0000313" key="3">
    <source>
        <dbReference type="EMBL" id="EFJ35437.1"/>
    </source>
</evidence>
<sequence>MEIRNDAFEKEVEWALQARRALGQRPLPVFIADKVKESGGYSKTSGSRKWGDVAASIGLPPHCGPSVKLVYLKYLKAFESGRVFGAGATSANVTKASVDPNEKPSIHSHVKEALKPPIHSHVKEALAHLRKLALDPGNAALREGDSGKFQATIRAFLGRLQRQDNHQKRYDNTRARRPSKYSLRSLTPRPKPQPPSSSEPESVPIGPSFQAKVPSTVALHADDDDSKLFLGRVVWSKRVAGSRSHTASTCFSADDSSEDSVKLHVNEQRRKLKLELGDDVFREWGFHSMGESLIKSAKWSRQEQAEFAAIVRSCRGDKEEKLWPDLQASFAGRRSREELVSYYFNVYVLRKRALQNRSYAPDSEKFDTDEEDDDLPGLMI</sequence>
<evidence type="ECO:0000259" key="2">
    <source>
        <dbReference type="PROSITE" id="PS51011"/>
    </source>
</evidence>
<gene>
    <name evidence="3" type="ORF">SELMODRAFT_404855</name>
</gene>
<keyword evidence="4" id="KW-1185">Reference proteome</keyword>
<accession>D8QXK5</accession>
<dbReference type="GO" id="GO:0003677">
    <property type="term" value="F:DNA binding"/>
    <property type="evidence" value="ECO:0007669"/>
    <property type="project" value="InterPro"/>
</dbReference>
<name>D8QXK5_SELML</name>
<protein>
    <recommendedName>
        <fullName evidence="2">ARID domain-containing protein</fullName>
    </recommendedName>
</protein>